<evidence type="ECO:0008006" key="4">
    <source>
        <dbReference type="Google" id="ProtNLM"/>
    </source>
</evidence>
<dbReference type="PANTHER" id="PTHR44099">
    <property type="entry name" value="RABCONNECTIN-3B, ISOFORM A"/>
    <property type="match status" value="1"/>
</dbReference>
<dbReference type="AlphaFoldDB" id="A0A9P6WZ43"/>
<dbReference type="SMART" id="SM00320">
    <property type="entry name" value="WD40"/>
    <property type="match status" value="3"/>
</dbReference>
<organism evidence="2 3">
    <name type="scientific">Rhizopus oryzae</name>
    <name type="common">Mucormycosis agent</name>
    <name type="synonym">Rhizopus arrhizus var. delemar</name>
    <dbReference type="NCBI Taxonomy" id="64495"/>
    <lineage>
        <taxon>Eukaryota</taxon>
        <taxon>Fungi</taxon>
        <taxon>Fungi incertae sedis</taxon>
        <taxon>Mucoromycota</taxon>
        <taxon>Mucoromycotina</taxon>
        <taxon>Mucoromycetes</taxon>
        <taxon>Mucorales</taxon>
        <taxon>Mucorineae</taxon>
        <taxon>Rhizopodaceae</taxon>
        <taxon>Rhizopus</taxon>
    </lineage>
</organism>
<dbReference type="InterPro" id="IPR001680">
    <property type="entry name" value="WD40_rpt"/>
</dbReference>
<evidence type="ECO:0000313" key="2">
    <source>
        <dbReference type="EMBL" id="KAG1301815.1"/>
    </source>
</evidence>
<dbReference type="GO" id="GO:0005737">
    <property type="term" value="C:cytoplasm"/>
    <property type="evidence" value="ECO:0007669"/>
    <property type="project" value="TreeGrafter"/>
</dbReference>
<evidence type="ECO:0000313" key="3">
    <source>
        <dbReference type="Proteomes" id="UP000716291"/>
    </source>
</evidence>
<sequence length="687" mass="75667">MLVPEHQVSGQQYLISGGLDGVVKIWNLIDGKYVASCAVHSTPVVSFIEPVEQKDTRIKGCIVSIAEDNSVALISVDSMSCLFIFPGHSHPLTTIQWRTVEDYLVLGYSDDTAFVWQMQTAHLDRVLHGKNTRDIMEDSRWPINRITIPKSSSSKNQSRQIIQVKSIVSNDSNLQTRNNFAQVFSVNVRRLAHSVHTRISNHQERESVTQPILKASMSSSSTTTFDAVVPDALSFRLDKDDPLDSQDDKTKHNQDMLEKKVELIATLVSVITSWNINEAFEVLCSRSVKLTKKFSSNISYGLKGANGNLSILAPVKHEREIWTISSSLTAIRLLSISLLAKVVISMAGQENKYSDLITSYAMSLPLVIGKHYCFPSLSLLSKYWQDPSARLLFASAITGSPKDKVDSLINYWETFLPTSPSDNSSSQMIVRASVILGIMGCDQPQKLSSRVCKSTASSLTLLLSDTEIDNSEEGGTLSAGSVTRILSSMELLSQGFKTWETHIDAAEVLRTLFMYAADSRPTMAHISRAAKVAIFQISIANMPLVISTLTFDTIQAKSLDVRLRCLKIIGIFIKKEPILLYSYVQSVIETVVKTLDPNVPHMREAMVQSTTSILHDLVKTYPSVDFSSSAQKLAVGTLEGASVIYDIRTTTRSIVLEGHTGPVVALAFSPDAKLIATCSLLDQSVPV</sequence>
<keyword evidence="1" id="KW-0853">WD repeat</keyword>
<dbReference type="PROSITE" id="PS50082">
    <property type="entry name" value="WD_REPEATS_2"/>
    <property type="match status" value="2"/>
</dbReference>
<gene>
    <name evidence="2" type="ORF">G6F64_011466</name>
</gene>
<dbReference type="InterPro" id="IPR049916">
    <property type="entry name" value="WDR72-like"/>
</dbReference>
<protein>
    <recommendedName>
        <fullName evidence="4">WD40 repeat-like protein</fullName>
    </recommendedName>
</protein>
<dbReference type="InterPro" id="IPR015943">
    <property type="entry name" value="WD40/YVTN_repeat-like_dom_sf"/>
</dbReference>
<accession>A0A9P6WZ43</accession>
<name>A0A9P6WZ43_RHIOR</name>
<keyword evidence="3" id="KW-1185">Reference proteome</keyword>
<dbReference type="InterPro" id="IPR016024">
    <property type="entry name" value="ARM-type_fold"/>
</dbReference>
<feature type="repeat" description="WD" evidence="1">
    <location>
        <begin position="12"/>
        <end position="36"/>
    </location>
</feature>
<dbReference type="SUPFAM" id="SSF48371">
    <property type="entry name" value="ARM repeat"/>
    <property type="match status" value="1"/>
</dbReference>
<comment type="caution">
    <text evidence="2">The sequence shown here is derived from an EMBL/GenBank/DDBJ whole genome shotgun (WGS) entry which is preliminary data.</text>
</comment>
<evidence type="ECO:0000256" key="1">
    <source>
        <dbReference type="PROSITE-ProRule" id="PRU00221"/>
    </source>
</evidence>
<dbReference type="Proteomes" id="UP000716291">
    <property type="component" value="Unassembled WGS sequence"/>
</dbReference>
<dbReference type="SUPFAM" id="SSF50978">
    <property type="entry name" value="WD40 repeat-like"/>
    <property type="match status" value="2"/>
</dbReference>
<dbReference type="EMBL" id="JAANQT010002806">
    <property type="protein sequence ID" value="KAG1301815.1"/>
    <property type="molecule type" value="Genomic_DNA"/>
</dbReference>
<dbReference type="InterPro" id="IPR036322">
    <property type="entry name" value="WD40_repeat_dom_sf"/>
</dbReference>
<feature type="repeat" description="WD" evidence="1">
    <location>
        <begin position="85"/>
        <end position="126"/>
    </location>
</feature>
<reference evidence="2" key="1">
    <citation type="journal article" date="2020" name="Microb. Genom.">
        <title>Genetic diversity of clinical and environmental Mucorales isolates obtained from an investigation of mucormycosis cases among solid organ transplant recipients.</title>
        <authorList>
            <person name="Nguyen M.H."/>
            <person name="Kaul D."/>
            <person name="Muto C."/>
            <person name="Cheng S.J."/>
            <person name="Richter R.A."/>
            <person name="Bruno V.M."/>
            <person name="Liu G."/>
            <person name="Beyhan S."/>
            <person name="Sundermann A.J."/>
            <person name="Mounaud S."/>
            <person name="Pasculle A.W."/>
            <person name="Nierman W.C."/>
            <person name="Driscoll E."/>
            <person name="Cumbie R."/>
            <person name="Clancy C.J."/>
            <person name="Dupont C.L."/>
        </authorList>
    </citation>
    <scope>NUCLEOTIDE SEQUENCE</scope>
    <source>
        <strain evidence="2">GL11</strain>
    </source>
</reference>
<proteinExistence type="predicted"/>
<dbReference type="PANTHER" id="PTHR44099:SF4">
    <property type="entry name" value="RABCONNECTIN-3B, ISOFORM A"/>
    <property type="match status" value="1"/>
</dbReference>
<dbReference type="Pfam" id="PF00400">
    <property type="entry name" value="WD40"/>
    <property type="match status" value="3"/>
</dbReference>
<dbReference type="Gene3D" id="2.130.10.10">
    <property type="entry name" value="YVTN repeat-like/Quinoprotein amine dehydrogenase"/>
    <property type="match status" value="2"/>
</dbReference>